<protein>
    <submittedName>
        <fullName evidence="2">Endonuclease/exonuclease/phosphatase family protein</fullName>
    </submittedName>
</protein>
<dbReference type="Gene3D" id="3.60.10.10">
    <property type="entry name" value="Endonuclease/exonuclease/phosphatase"/>
    <property type="match status" value="1"/>
</dbReference>
<organism evidence="2 3">
    <name type="scientific">candidate division WWE3 bacterium</name>
    <dbReference type="NCBI Taxonomy" id="2053526"/>
    <lineage>
        <taxon>Bacteria</taxon>
        <taxon>Katanobacteria</taxon>
    </lineage>
</organism>
<evidence type="ECO:0000313" key="3">
    <source>
        <dbReference type="Proteomes" id="UP000590542"/>
    </source>
</evidence>
<sequence>MKILFLNTWSYHEINNIKTFLKEQSKDTNVFCLQEVGKAAREMYKNIFSNYNEIFNFKDMKGDDDFHEATYIKNDMEIVSNDYLLKEMLNVGTALNTKIKYNNELINICNVHGTPRPKHKDDTKERIKQSQEILSFFQGLDEIKIIGGDFNLDPHTESIEMFEKNGYVNLIKKYKIPTTRNNLAWNKYPNNKQLFADYVFIKPDLNINKFSVPNLNVSDHLPMILDLNV</sequence>
<dbReference type="InterPro" id="IPR005135">
    <property type="entry name" value="Endo/exonuclease/phosphatase"/>
</dbReference>
<dbReference type="GO" id="GO:0004527">
    <property type="term" value="F:exonuclease activity"/>
    <property type="evidence" value="ECO:0007669"/>
    <property type="project" value="UniProtKB-KW"/>
</dbReference>
<dbReference type="GO" id="GO:0004519">
    <property type="term" value="F:endonuclease activity"/>
    <property type="evidence" value="ECO:0007669"/>
    <property type="project" value="UniProtKB-KW"/>
</dbReference>
<comment type="caution">
    <text evidence="2">The sequence shown here is derived from an EMBL/GenBank/DDBJ whole genome shotgun (WGS) entry which is preliminary data.</text>
</comment>
<keyword evidence="2" id="KW-0269">Exonuclease</keyword>
<evidence type="ECO:0000313" key="2">
    <source>
        <dbReference type="EMBL" id="NMB91260.1"/>
    </source>
</evidence>
<dbReference type="InterPro" id="IPR036691">
    <property type="entry name" value="Endo/exonu/phosph_ase_sf"/>
</dbReference>
<accession>A0A7X9E680</accession>
<dbReference type="Proteomes" id="UP000590542">
    <property type="component" value="Unassembled WGS sequence"/>
</dbReference>
<proteinExistence type="predicted"/>
<evidence type="ECO:0000259" key="1">
    <source>
        <dbReference type="Pfam" id="PF03372"/>
    </source>
</evidence>
<keyword evidence="2" id="KW-0540">Nuclease</keyword>
<dbReference type="SUPFAM" id="SSF56219">
    <property type="entry name" value="DNase I-like"/>
    <property type="match status" value="1"/>
</dbReference>
<dbReference type="Pfam" id="PF03372">
    <property type="entry name" value="Exo_endo_phos"/>
    <property type="match status" value="1"/>
</dbReference>
<dbReference type="EMBL" id="JAAZNV010000005">
    <property type="protein sequence ID" value="NMB91260.1"/>
    <property type="molecule type" value="Genomic_DNA"/>
</dbReference>
<feature type="domain" description="Endonuclease/exonuclease/phosphatase" evidence="1">
    <location>
        <begin position="11"/>
        <end position="220"/>
    </location>
</feature>
<dbReference type="AlphaFoldDB" id="A0A7X9E680"/>
<keyword evidence="2" id="KW-0378">Hydrolase</keyword>
<name>A0A7X9E680_UNCKA</name>
<reference evidence="2 3" key="1">
    <citation type="journal article" date="2020" name="Biotechnol. Biofuels">
        <title>New insights from the biogas microbiome by comprehensive genome-resolved metagenomics of nearly 1600 species originating from multiple anaerobic digesters.</title>
        <authorList>
            <person name="Campanaro S."/>
            <person name="Treu L."/>
            <person name="Rodriguez-R L.M."/>
            <person name="Kovalovszki A."/>
            <person name="Ziels R.M."/>
            <person name="Maus I."/>
            <person name="Zhu X."/>
            <person name="Kougias P.G."/>
            <person name="Basile A."/>
            <person name="Luo G."/>
            <person name="Schluter A."/>
            <person name="Konstantinidis K.T."/>
            <person name="Angelidaki I."/>
        </authorList>
    </citation>
    <scope>NUCLEOTIDE SEQUENCE [LARGE SCALE GENOMIC DNA]</scope>
    <source>
        <strain evidence="2">AS27yjCOA_202</strain>
    </source>
</reference>
<keyword evidence="2" id="KW-0255">Endonuclease</keyword>
<gene>
    <name evidence="2" type="ORF">GYA37_00230</name>
</gene>